<sequence>MITACVDKEKQIVGKHVYGNLYGCDPKLINDESFLKSIVIEAAKLARMTIWDTRTWKFGGEKGGVSVMALVLESHIAIHTWSELGYATVDVFTCGAKSDPELAFDYIASKLNPKNLVKHFADRSS</sequence>
<accession>A0A523BHC3</accession>
<comment type="caution">
    <text evidence="9">The sequence shown here is derived from an EMBL/GenBank/DDBJ whole genome shotgun (WGS) entry which is preliminary data.</text>
</comment>
<dbReference type="PANTHER" id="PTHR33866:SF2">
    <property type="entry name" value="S-ADENOSYLMETHIONINE DECARBOXYLASE PROENZYME"/>
    <property type="match status" value="1"/>
</dbReference>
<keyword evidence="7 8" id="KW-0670">Pyruvate</keyword>
<gene>
    <name evidence="9" type="primary">speD</name>
    <name evidence="8" type="synonym">speH</name>
    <name evidence="9" type="ORF">DSO08_00210</name>
</gene>
<feature type="site" description="Cleavage (non-hydrolytic); by autolysis" evidence="8">
    <location>
        <begin position="73"/>
        <end position="74"/>
    </location>
</feature>
<dbReference type="UniPathway" id="UPA00331">
    <property type="reaction ID" value="UER00451"/>
</dbReference>
<evidence type="ECO:0000313" key="9">
    <source>
        <dbReference type="EMBL" id="TDA40262.1"/>
    </source>
</evidence>
<evidence type="ECO:0000256" key="5">
    <source>
        <dbReference type="ARBA" id="ARBA00023239"/>
    </source>
</evidence>
<evidence type="ECO:0000256" key="6">
    <source>
        <dbReference type="ARBA" id="ARBA00023270"/>
    </source>
</evidence>
<evidence type="ECO:0000256" key="3">
    <source>
        <dbReference type="ARBA" id="ARBA00023115"/>
    </source>
</evidence>
<keyword evidence="1 8" id="KW-0210">Decarboxylase</keyword>
<dbReference type="Pfam" id="PF02675">
    <property type="entry name" value="AdoMet_dc"/>
    <property type="match status" value="1"/>
</dbReference>
<comment type="function">
    <text evidence="8">Catalyzes the decarboxylation of S-adenosylmethionine to S-adenosylmethioninamine (dcAdoMet), the propylamine donor required for the synthesis of the polyamines spermine and spermidine from the diamine putrescine.</text>
</comment>
<dbReference type="AlphaFoldDB" id="A0A523BHC3"/>
<keyword evidence="5 8" id="KW-0456">Lyase</keyword>
<evidence type="ECO:0000256" key="2">
    <source>
        <dbReference type="ARBA" id="ARBA00022813"/>
    </source>
</evidence>
<dbReference type="InterPro" id="IPR003826">
    <property type="entry name" value="AdoMetDC_fam_prok"/>
</dbReference>
<dbReference type="PANTHER" id="PTHR33866">
    <property type="entry name" value="S-ADENOSYLMETHIONINE DECARBOXYLASE PROENZYME"/>
    <property type="match status" value="1"/>
</dbReference>
<evidence type="ECO:0000256" key="1">
    <source>
        <dbReference type="ARBA" id="ARBA00022793"/>
    </source>
</evidence>
<dbReference type="GO" id="GO:0008295">
    <property type="term" value="P:spermidine biosynthetic process"/>
    <property type="evidence" value="ECO:0007669"/>
    <property type="project" value="UniProtKB-UniRule"/>
</dbReference>
<evidence type="ECO:0000313" key="10">
    <source>
        <dbReference type="Proteomes" id="UP000315399"/>
    </source>
</evidence>
<dbReference type="EMBL" id="QNVH01000001">
    <property type="protein sequence ID" value="TDA40262.1"/>
    <property type="molecule type" value="Genomic_DNA"/>
</dbReference>
<organism evidence="9 10">
    <name type="scientific">Thermoproteota archaeon</name>
    <dbReference type="NCBI Taxonomy" id="2056631"/>
    <lineage>
        <taxon>Archaea</taxon>
        <taxon>Thermoproteota</taxon>
    </lineage>
</organism>
<feature type="active site" description="Proton acceptor; for processing activity" evidence="8">
    <location>
        <position position="79"/>
    </location>
</feature>
<dbReference type="SUPFAM" id="SSF56276">
    <property type="entry name" value="S-adenosylmethionine decarboxylase"/>
    <property type="match status" value="1"/>
</dbReference>
<feature type="active site" description="Schiff-base intermediate with substrate; via pyruvic acid" evidence="8">
    <location>
        <position position="74"/>
    </location>
</feature>
<dbReference type="GO" id="GO:0005829">
    <property type="term" value="C:cytosol"/>
    <property type="evidence" value="ECO:0007669"/>
    <property type="project" value="TreeGrafter"/>
</dbReference>
<evidence type="ECO:0000256" key="4">
    <source>
        <dbReference type="ARBA" id="ARBA00023145"/>
    </source>
</evidence>
<reference evidence="9 10" key="1">
    <citation type="journal article" date="2019" name="Nat. Microbiol.">
        <title>Expanding anaerobic alkane metabolism in the domain of Archaea.</title>
        <authorList>
            <person name="Wang Y."/>
            <person name="Wegener G."/>
            <person name="Hou J."/>
            <person name="Wang F."/>
            <person name="Xiao X."/>
        </authorList>
    </citation>
    <scope>NUCLEOTIDE SEQUENCE [LARGE SCALE GENOMIC DNA]</scope>
    <source>
        <strain evidence="9">WYZ-LMO10</strain>
    </source>
</reference>
<dbReference type="HAMAP" id="MF_00464">
    <property type="entry name" value="AdoMetDC_1"/>
    <property type="match status" value="1"/>
</dbReference>
<dbReference type="Proteomes" id="UP000315399">
    <property type="component" value="Unassembled WGS sequence"/>
</dbReference>
<evidence type="ECO:0000256" key="8">
    <source>
        <dbReference type="HAMAP-Rule" id="MF_00464"/>
    </source>
</evidence>
<comment type="catalytic activity">
    <reaction evidence="8">
        <text>S-adenosyl-L-methionine + H(+) = S-adenosyl 3-(methylsulfanyl)propylamine + CO2</text>
        <dbReference type="Rhea" id="RHEA:15981"/>
        <dbReference type="ChEBI" id="CHEBI:15378"/>
        <dbReference type="ChEBI" id="CHEBI:16526"/>
        <dbReference type="ChEBI" id="CHEBI:57443"/>
        <dbReference type="ChEBI" id="CHEBI:59789"/>
        <dbReference type="EC" id="4.1.1.50"/>
    </reaction>
</comment>
<dbReference type="InterPro" id="IPR017716">
    <property type="entry name" value="S-AdoMet_deCOase_pro-enz"/>
</dbReference>
<proteinExistence type="inferred from homology"/>
<comment type="PTM">
    <text evidence="8">Is synthesized initially as an inactive proenzyme. Formation of the active enzyme involves a self-maturation process in which the active site pyruvoyl group is generated from an internal serine residue via an autocatalytic post-translational modification. Two non-identical subunits are generated from the proenzyme in this reaction, and the pyruvate is formed at the N-terminus of the alpha chain, which is derived from the carboxyl end of the proenzyme. The post-translation cleavage follows an unusual pathway, termed non-hydrolytic serinolysis, in which the side chain hydroxyl group of the serine supplies its oxygen atom to form the C-terminus of the beta chain, while the remainder of the serine residue undergoes an oxidative deamination to produce ammonia and the pyruvoyl group blocking the N-terminus of the alpha chain.</text>
</comment>
<feature type="active site" description="Proton donor; for catalytic activity" evidence="8">
    <location>
        <position position="94"/>
    </location>
</feature>
<dbReference type="NCBIfam" id="TIGR03330">
    <property type="entry name" value="SAM_DCase_Bsu"/>
    <property type="match status" value="1"/>
</dbReference>
<protein>
    <recommendedName>
        <fullName evidence="8">S-adenosylmethionine decarboxylase proenzyme</fullName>
        <shortName evidence="8">AdoMetDC</shortName>
        <shortName evidence="8">SAMDC</shortName>
        <ecNumber evidence="8">4.1.1.50</ecNumber>
    </recommendedName>
    <component>
        <recommendedName>
            <fullName evidence="8">S-adenosylmethionine decarboxylase beta chain</fullName>
        </recommendedName>
    </component>
    <component>
        <recommendedName>
            <fullName evidence="8">S-adenosylmethionine decarboxylase alpha chain</fullName>
        </recommendedName>
    </component>
</protein>
<name>A0A523BHC3_9CREN</name>
<dbReference type="EC" id="4.1.1.50" evidence="8"/>
<keyword evidence="8" id="KW-0949">S-adenosyl-L-methionine</keyword>
<keyword evidence="6 8" id="KW-0704">Schiff base</keyword>
<keyword evidence="8" id="KW-0745">Spermidine biosynthesis</keyword>
<dbReference type="InterPro" id="IPR016067">
    <property type="entry name" value="S-AdoMet_deCO2ase_core"/>
</dbReference>
<keyword evidence="3 8" id="KW-0620">Polyamine biosynthesis</keyword>
<dbReference type="Gene3D" id="3.60.90.10">
    <property type="entry name" value="S-adenosylmethionine decarboxylase"/>
    <property type="match status" value="1"/>
</dbReference>
<keyword evidence="2 8" id="KW-0068">Autocatalytic cleavage</keyword>
<keyword evidence="4 8" id="KW-0865">Zymogen</keyword>
<comment type="similarity">
    <text evidence="8">Belongs to the prokaryotic AdoMetDC family. Type 1 subfamily.</text>
</comment>
<comment type="subunit">
    <text evidence="8">Heterotetramer of two alpha and two beta chains arranged as a dimer of alpha/beta heterodimers.</text>
</comment>
<feature type="chain" id="PRO_5023338205" description="S-adenosylmethionine decarboxylase alpha chain" evidence="8">
    <location>
        <begin position="74"/>
        <end position="125"/>
    </location>
</feature>
<feature type="chain" id="PRO_5023338206" description="S-adenosylmethionine decarboxylase beta chain" evidence="8">
    <location>
        <begin position="1"/>
        <end position="73"/>
    </location>
</feature>
<dbReference type="GO" id="GO:0004014">
    <property type="term" value="F:adenosylmethionine decarboxylase activity"/>
    <property type="evidence" value="ECO:0007669"/>
    <property type="project" value="UniProtKB-UniRule"/>
</dbReference>
<comment type="cofactor">
    <cofactor evidence="8">
        <name>pyruvate</name>
        <dbReference type="ChEBI" id="CHEBI:15361"/>
    </cofactor>
    <text evidence="8">Binds 1 pyruvoyl group covalently per subunit.</text>
</comment>
<feature type="modified residue" description="Pyruvic acid (Ser); by autocatalysis" evidence="8">
    <location>
        <position position="74"/>
    </location>
</feature>
<comment type="pathway">
    <text evidence="8">Amine and polyamine biosynthesis; S-adenosylmethioninamine biosynthesis; S-adenosylmethioninamine from S-adenosyl-L-methionine: step 1/1.</text>
</comment>
<evidence type="ECO:0000256" key="7">
    <source>
        <dbReference type="ARBA" id="ARBA00023317"/>
    </source>
</evidence>